<evidence type="ECO:0000256" key="3">
    <source>
        <dbReference type="ARBA" id="ARBA00023163"/>
    </source>
</evidence>
<keyword evidence="7" id="KW-1185">Reference proteome</keyword>
<dbReference type="InterPro" id="IPR036388">
    <property type="entry name" value="WH-like_DNA-bd_sf"/>
</dbReference>
<dbReference type="OrthoDB" id="9807565at2"/>
<dbReference type="Proteomes" id="UP000253209">
    <property type="component" value="Unassembled WGS sequence"/>
</dbReference>
<dbReference type="PRINTS" id="PR00038">
    <property type="entry name" value="HTHLUXR"/>
</dbReference>
<protein>
    <submittedName>
        <fullName evidence="6">DNA-binding response regulator</fullName>
    </submittedName>
</protein>
<dbReference type="CDD" id="cd06170">
    <property type="entry name" value="LuxR_C_like"/>
    <property type="match status" value="1"/>
</dbReference>
<dbReference type="InterPro" id="IPR016032">
    <property type="entry name" value="Sig_transdc_resp-reg_C-effctor"/>
</dbReference>
<keyword evidence="1" id="KW-0805">Transcription regulation</keyword>
<dbReference type="AlphaFoldDB" id="A0A367GRY7"/>
<feature type="transmembrane region" description="Helical" evidence="4">
    <location>
        <begin position="35"/>
        <end position="60"/>
    </location>
</feature>
<sequence length="155" mass="17203">MATSFLTINKNILFYSAAFASLLLLLKLLETQLLFTTYLFELYITAVALIFTALGVWLALKLVQPKTVVVEKAVYLPASANFVLNEAALAALGLSHRELEVLQLMAAGYSNQQIAGRLFVSLNTIKTHSSKIFEKMQVQRRTQAVDKARRLGIVV</sequence>
<name>A0A367GRY7_9SPHI</name>
<evidence type="ECO:0000256" key="2">
    <source>
        <dbReference type="ARBA" id="ARBA00023125"/>
    </source>
</evidence>
<evidence type="ECO:0000313" key="7">
    <source>
        <dbReference type="Proteomes" id="UP000253209"/>
    </source>
</evidence>
<keyword evidence="2 6" id="KW-0238">DNA-binding</keyword>
<dbReference type="GO" id="GO:0006355">
    <property type="term" value="P:regulation of DNA-templated transcription"/>
    <property type="evidence" value="ECO:0007669"/>
    <property type="project" value="InterPro"/>
</dbReference>
<dbReference type="EMBL" id="QGDC01000002">
    <property type="protein sequence ID" value="RCH56214.1"/>
    <property type="molecule type" value="Genomic_DNA"/>
</dbReference>
<organism evidence="6 7">
    <name type="scientific">Mucilaginibacter hurinus</name>
    <dbReference type="NCBI Taxonomy" id="2201324"/>
    <lineage>
        <taxon>Bacteria</taxon>
        <taxon>Pseudomonadati</taxon>
        <taxon>Bacteroidota</taxon>
        <taxon>Sphingobacteriia</taxon>
        <taxon>Sphingobacteriales</taxon>
        <taxon>Sphingobacteriaceae</taxon>
        <taxon>Mucilaginibacter</taxon>
    </lineage>
</organism>
<gene>
    <name evidence="6" type="ORF">DJ568_05635</name>
</gene>
<dbReference type="PROSITE" id="PS50043">
    <property type="entry name" value="HTH_LUXR_2"/>
    <property type="match status" value="1"/>
</dbReference>
<dbReference type="GO" id="GO:0003677">
    <property type="term" value="F:DNA binding"/>
    <property type="evidence" value="ECO:0007669"/>
    <property type="project" value="UniProtKB-KW"/>
</dbReference>
<dbReference type="Gene3D" id="1.10.10.10">
    <property type="entry name" value="Winged helix-like DNA-binding domain superfamily/Winged helix DNA-binding domain"/>
    <property type="match status" value="1"/>
</dbReference>
<dbReference type="InterPro" id="IPR000792">
    <property type="entry name" value="Tscrpt_reg_LuxR_C"/>
</dbReference>
<evidence type="ECO:0000259" key="5">
    <source>
        <dbReference type="PROSITE" id="PS50043"/>
    </source>
</evidence>
<keyword evidence="4" id="KW-0812">Transmembrane</keyword>
<reference evidence="6 7" key="1">
    <citation type="submission" date="2018-05" db="EMBL/GenBank/DDBJ databases">
        <title>Mucilaginibacter hurinus sp. nov., isolated from briquette warehouse soil.</title>
        <authorList>
            <person name="Choi L."/>
        </authorList>
    </citation>
    <scope>NUCLEOTIDE SEQUENCE [LARGE SCALE GENOMIC DNA]</scope>
    <source>
        <strain evidence="6 7">ZR32</strain>
    </source>
</reference>
<dbReference type="SUPFAM" id="SSF46894">
    <property type="entry name" value="C-terminal effector domain of the bipartite response regulators"/>
    <property type="match status" value="1"/>
</dbReference>
<proteinExistence type="predicted"/>
<feature type="transmembrane region" description="Helical" evidence="4">
    <location>
        <begin position="12"/>
        <end position="29"/>
    </location>
</feature>
<dbReference type="Pfam" id="PF00196">
    <property type="entry name" value="GerE"/>
    <property type="match status" value="1"/>
</dbReference>
<dbReference type="SMART" id="SM00421">
    <property type="entry name" value="HTH_LUXR"/>
    <property type="match status" value="1"/>
</dbReference>
<evidence type="ECO:0000256" key="1">
    <source>
        <dbReference type="ARBA" id="ARBA00023015"/>
    </source>
</evidence>
<dbReference type="RefSeq" id="WP_114004251.1">
    <property type="nucleotide sequence ID" value="NZ_QGDC01000002.1"/>
</dbReference>
<dbReference type="PANTHER" id="PTHR44688:SF16">
    <property type="entry name" value="DNA-BINDING TRANSCRIPTIONAL ACTIVATOR DEVR_DOSR"/>
    <property type="match status" value="1"/>
</dbReference>
<comment type="caution">
    <text evidence="6">The sequence shown here is derived from an EMBL/GenBank/DDBJ whole genome shotgun (WGS) entry which is preliminary data.</text>
</comment>
<dbReference type="PANTHER" id="PTHR44688">
    <property type="entry name" value="DNA-BINDING TRANSCRIPTIONAL ACTIVATOR DEVR_DOSR"/>
    <property type="match status" value="1"/>
</dbReference>
<keyword evidence="4" id="KW-1133">Transmembrane helix</keyword>
<evidence type="ECO:0000313" key="6">
    <source>
        <dbReference type="EMBL" id="RCH56214.1"/>
    </source>
</evidence>
<feature type="domain" description="HTH luxR-type" evidence="5">
    <location>
        <begin position="87"/>
        <end position="152"/>
    </location>
</feature>
<keyword evidence="3" id="KW-0804">Transcription</keyword>
<keyword evidence="4" id="KW-0472">Membrane</keyword>
<evidence type="ECO:0000256" key="4">
    <source>
        <dbReference type="SAM" id="Phobius"/>
    </source>
</evidence>
<accession>A0A367GRY7</accession>